<evidence type="ECO:0000313" key="2">
    <source>
        <dbReference type="Proteomes" id="UP000466345"/>
    </source>
</evidence>
<evidence type="ECO:0000313" key="1">
    <source>
        <dbReference type="EMBL" id="MQY15566.1"/>
    </source>
</evidence>
<accession>A0A7K0CQ02</accession>
<keyword evidence="2" id="KW-1185">Reference proteome</keyword>
<dbReference type="RefSeq" id="WP_153456374.1">
    <property type="nucleotide sequence ID" value="NZ_WEGJ01000035.1"/>
</dbReference>
<dbReference type="EMBL" id="WEGJ01000035">
    <property type="protein sequence ID" value="MQY15566.1"/>
    <property type="molecule type" value="Genomic_DNA"/>
</dbReference>
<sequence length="307" mass="33439">MPLDDALARRMREADFWPAYLFDDDAPDLWDEDAEEQESQVARFELGGGFELVLDVTLGLEYVDLALRAPGRSEPVTVGWDDQAHFHPHVMSWPELDLLCRAVALHDPELRHPGPMLALLCRFAFRGEDEDLDAVTPPTDAAFGVVRPGPDVAVRPETRDWHELRTLPGVRWVTTPGGHPVAEQPDEEGEPLYSLRVPDSAEFPFAAWAGLLARAREAVAAVRADPALADPAVRDALARCAGADGHGRLGALAEALAAAGFAVPVVLRAIAEPVHRTEACWAVEVLADLPQGELTARWFGPSPLPRS</sequence>
<dbReference type="AlphaFoldDB" id="A0A7K0CQ02"/>
<comment type="caution">
    <text evidence="1">The sequence shown here is derived from an EMBL/GenBank/DDBJ whole genome shotgun (WGS) entry which is preliminary data.</text>
</comment>
<organism evidence="1 2">
    <name type="scientific">Streptomyces smaragdinus</name>
    <dbReference type="NCBI Taxonomy" id="2585196"/>
    <lineage>
        <taxon>Bacteria</taxon>
        <taxon>Bacillati</taxon>
        <taxon>Actinomycetota</taxon>
        <taxon>Actinomycetes</taxon>
        <taxon>Kitasatosporales</taxon>
        <taxon>Streptomycetaceae</taxon>
        <taxon>Streptomyces</taxon>
    </lineage>
</organism>
<protein>
    <submittedName>
        <fullName evidence="1">Uncharacterized protein</fullName>
    </submittedName>
</protein>
<gene>
    <name evidence="1" type="ORF">SRB5_57490</name>
</gene>
<proteinExistence type="predicted"/>
<reference evidence="1 2" key="1">
    <citation type="submission" date="2019-10" db="EMBL/GenBank/DDBJ databases">
        <title>Streptomyces smaragdinus sp. nov. and Streptomyces fabii sp. nov., isolated from the gut of fungus growing-termite Macrotermes natalensis.</title>
        <authorList>
            <person name="Schwitalla J."/>
            <person name="Benndorf R."/>
            <person name="Martin K."/>
            <person name="De Beer W."/>
            <person name="Kaster A.-K."/>
            <person name="Vollmers J."/>
            <person name="Poulsen M."/>
            <person name="Beemelmanns C."/>
        </authorList>
    </citation>
    <scope>NUCLEOTIDE SEQUENCE [LARGE SCALE GENOMIC DNA]</scope>
    <source>
        <strain evidence="1 2">RB5</strain>
    </source>
</reference>
<dbReference type="OrthoDB" id="2612449at2"/>
<dbReference type="Proteomes" id="UP000466345">
    <property type="component" value="Unassembled WGS sequence"/>
</dbReference>
<name>A0A7K0CQ02_9ACTN</name>